<proteinExistence type="inferred from homology"/>
<keyword evidence="5" id="KW-0249">Electron transport</keyword>
<evidence type="ECO:0000259" key="6">
    <source>
        <dbReference type="SMART" id="SM00893"/>
    </source>
</evidence>
<keyword evidence="8" id="KW-1185">Reference proteome</keyword>
<protein>
    <submittedName>
        <fullName evidence="7">Electron transfer flavoprotein subunit alpha/FixB family protein</fullName>
    </submittedName>
</protein>
<dbReference type="RefSeq" id="WP_260905956.1">
    <property type="nucleotide sequence ID" value="NZ_JAOCZP010000007.1"/>
</dbReference>
<evidence type="ECO:0000256" key="5">
    <source>
        <dbReference type="ARBA" id="ARBA00022982"/>
    </source>
</evidence>
<evidence type="ECO:0000256" key="4">
    <source>
        <dbReference type="ARBA" id="ARBA00022827"/>
    </source>
</evidence>
<dbReference type="PROSITE" id="PS00696">
    <property type="entry name" value="ETF_ALPHA"/>
    <property type="match status" value="1"/>
</dbReference>
<dbReference type="InterPro" id="IPR029035">
    <property type="entry name" value="DHS-like_NAD/FAD-binding_dom"/>
</dbReference>
<keyword evidence="2" id="KW-0813">Transport</keyword>
<dbReference type="PANTHER" id="PTHR43153">
    <property type="entry name" value="ELECTRON TRANSFER FLAVOPROTEIN ALPHA"/>
    <property type="match status" value="1"/>
</dbReference>
<dbReference type="PIRSF" id="PIRSF000089">
    <property type="entry name" value="Electra_flavoP_a"/>
    <property type="match status" value="1"/>
</dbReference>
<evidence type="ECO:0000313" key="7">
    <source>
        <dbReference type="EMBL" id="MCT7377446.1"/>
    </source>
</evidence>
<dbReference type="EMBL" id="JAOCZP010000007">
    <property type="protein sequence ID" value="MCT7377446.1"/>
    <property type="molecule type" value="Genomic_DNA"/>
</dbReference>
<comment type="caution">
    <text evidence="7">The sequence shown here is derived from an EMBL/GenBank/DDBJ whole genome shotgun (WGS) entry which is preliminary data.</text>
</comment>
<dbReference type="CDD" id="cd01715">
    <property type="entry name" value="ETF_alpha"/>
    <property type="match status" value="1"/>
</dbReference>
<evidence type="ECO:0000256" key="2">
    <source>
        <dbReference type="ARBA" id="ARBA00022448"/>
    </source>
</evidence>
<keyword evidence="4" id="KW-0274">FAD</keyword>
<keyword evidence="3" id="KW-0285">Flavoprotein</keyword>
<evidence type="ECO:0000256" key="3">
    <source>
        <dbReference type="ARBA" id="ARBA00022630"/>
    </source>
</evidence>
<gene>
    <name evidence="7" type="ORF">N5A92_20725</name>
</gene>
<dbReference type="InterPro" id="IPR014731">
    <property type="entry name" value="ETF_asu_C"/>
</dbReference>
<sequence>MAILLIAEHDNQSLSDQTAKALSAAAKIGGDIDILVAGKDAKAAAEAAGKLAGVRKVLLAESDALAERLAEPLAATVLSLADGYDTLIAPATTAGKNVMPRVAALLDVMQVSDIVEVVDEKTYQRPTYAGNAIQTVETTDAKRVVTVRTSSFQAAGEGGSAPVETVNAAEDPGLSTFIENKIEHSERPELTSAKIIISGGRALGSAEKFQEVILPVADKLGAAVGASRAAVDAGYAPNDWQVGQTGKVVAPDLYIACGISGAIQHLAGMKDSKVIVAINKDEEAPIFQVADYGLVADLFDVLPELEKAL</sequence>
<evidence type="ECO:0000313" key="8">
    <source>
        <dbReference type="Proteomes" id="UP001320831"/>
    </source>
</evidence>
<organism evidence="7 8">
    <name type="scientific">Chelativorans salis</name>
    <dbReference type="NCBI Taxonomy" id="2978478"/>
    <lineage>
        <taxon>Bacteria</taxon>
        <taxon>Pseudomonadati</taxon>
        <taxon>Pseudomonadota</taxon>
        <taxon>Alphaproteobacteria</taxon>
        <taxon>Hyphomicrobiales</taxon>
        <taxon>Phyllobacteriaceae</taxon>
        <taxon>Chelativorans</taxon>
    </lineage>
</organism>
<dbReference type="Pfam" id="PF01012">
    <property type="entry name" value="ETF"/>
    <property type="match status" value="1"/>
</dbReference>
<comment type="similarity">
    <text evidence="1">Belongs to the ETF alpha-subunit/FixB family.</text>
</comment>
<dbReference type="Pfam" id="PF00766">
    <property type="entry name" value="ETF_alpha"/>
    <property type="match status" value="1"/>
</dbReference>
<feature type="domain" description="Electron transfer flavoprotein alpha/beta-subunit N-terminal" evidence="6">
    <location>
        <begin position="3"/>
        <end position="181"/>
    </location>
</feature>
<dbReference type="InterPro" id="IPR018206">
    <property type="entry name" value="ETF_asu_C_CS"/>
</dbReference>
<dbReference type="InterPro" id="IPR014729">
    <property type="entry name" value="Rossmann-like_a/b/a_fold"/>
</dbReference>
<dbReference type="Proteomes" id="UP001320831">
    <property type="component" value="Unassembled WGS sequence"/>
</dbReference>
<dbReference type="Gene3D" id="3.40.50.620">
    <property type="entry name" value="HUPs"/>
    <property type="match status" value="1"/>
</dbReference>
<name>A0ABT2LSX3_9HYPH</name>
<dbReference type="InterPro" id="IPR001308">
    <property type="entry name" value="ETF_a/FixB"/>
</dbReference>
<accession>A0ABT2LSX3</accession>
<dbReference type="InterPro" id="IPR033947">
    <property type="entry name" value="ETF_alpha_N"/>
</dbReference>
<dbReference type="PANTHER" id="PTHR43153:SF1">
    <property type="entry name" value="ELECTRON TRANSFER FLAVOPROTEIN SUBUNIT ALPHA, MITOCHONDRIAL"/>
    <property type="match status" value="1"/>
</dbReference>
<dbReference type="SUPFAM" id="SSF52402">
    <property type="entry name" value="Adenine nucleotide alpha hydrolases-like"/>
    <property type="match status" value="1"/>
</dbReference>
<dbReference type="Gene3D" id="3.40.50.1220">
    <property type="entry name" value="TPP-binding domain"/>
    <property type="match status" value="1"/>
</dbReference>
<dbReference type="InterPro" id="IPR014730">
    <property type="entry name" value="ETF_a/b_N"/>
</dbReference>
<dbReference type="SUPFAM" id="SSF52467">
    <property type="entry name" value="DHS-like NAD/FAD-binding domain"/>
    <property type="match status" value="1"/>
</dbReference>
<dbReference type="SMART" id="SM00893">
    <property type="entry name" value="ETF"/>
    <property type="match status" value="1"/>
</dbReference>
<reference evidence="7 8" key="1">
    <citation type="submission" date="2022-09" db="EMBL/GenBank/DDBJ databases">
        <title>Chelativorans salina sp. nov., a novel slightly halophilic bacterium isolated from a saline lake sediment enrichment.</title>
        <authorList>
            <person name="Gao L."/>
            <person name="Fang B.-Z."/>
            <person name="Li W.-J."/>
        </authorList>
    </citation>
    <scope>NUCLEOTIDE SEQUENCE [LARGE SCALE GENOMIC DNA]</scope>
    <source>
        <strain evidence="7 8">EGI FJ00035</strain>
    </source>
</reference>
<evidence type="ECO:0000256" key="1">
    <source>
        <dbReference type="ARBA" id="ARBA00005817"/>
    </source>
</evidence>